<dbReference type="InterPro" id="IPR005174">
    <property type="entry name" value="KIB1-4_b-propeller"/>
</dbReference>
<dbReference type="EMBL" id="CP136893">
    <property type="protein sequence ID" value="WOL04594.1"/>
    <property type="molecule type" value="Genomic_DNA"/>
</dbReference>
<feature type="compositionally biased region" description="Polar residues" evidence="1">
    <location>
        <begin position="447"/>
        <end position="460"/>
    </location>
</feature>
<feature type="region of interest" description="Disordered" evidence="1">
    <location>
        <begin position="441"/>
        <end position="460"/>
    </location>
</feature>
<organism evidence="3 4">
    <name type="scientific">Canna indica</name>
    <name type="common">Indian-shot</name>
    <dbReference type="NCBI Taxonomy" id="4628"/>
    <lineage>
        <taxon>Eukaryota</taxon>
        <taxon>Viridiplantae</taxon>
        <taxon>Streptophyta</taxon>
        <taxon>Embryophyta</taxon>
        <taxon>Tracheophyta</taxon>
        <taxon>Spermatophyta</taxon>
        <taxon>Magnoliopsida</taxon>
        <taxon>Liliopsida</taxon>
        <taxon>Zingiberales</taxon>
        <taxon>Cannaceae</taxon>
        <taxon>Canna</taxon>
    </lineage>
</organism>
<name>A0AAQ3KB34_9LILI</name>
<dbReference type="Proteomes" id="UP001327560">
    <property type="component" value="Chromosome 4"/>
</dbReference>
<dbReference type="PANTHER" id="PTHR33110">
    <property type="entry name" value="F-BOX/KELCH-REPEAT PROTEIN-RELATED"/>
    <property type="match status" value="1"/>
</dbReference>
<dbReference type="Pfam" id="PF03478">
    <property type="entry name" value="Beta-prop_KIB1-4"/>
    <property type="match status" value="1"/>
</dbReference>
<dbReference type="AlphaFoldDB" id="A0AAQ3KB34"/>
<proteinExistence type="predicted"/>
<accession>A0AAQ3KB34</accession>
<reference evidence="3 4" key="1">
    <citation type="submission" date="2023-10" db="EMBL/GenBank/DDBJ databases">
        <title>Chromosome-scale genome assembly provides insights into flower coloration mechanisms of Canna indica.</title>
        <authorList>
            <person name="Li C."/>
        </authorList>
    </citation>
    <scope>NUCLEOTIDE SEQUENCE [LARGE SCALE GENOMIC DNA]</scope>
    <source>
        <tissue evidence="3">Flower</tissue>
    </source>
</reference>
<keyword evidence="4" id="KW-1185">Reference proteome</keyword>
<evidence type="ECO:0000259" key="2">
    <source>
        <dbReference type="Pfam" id="PF03478"/>
    </source>
</evidence>
<evidence type="ECO:0000313" key="3">
    <source>
        <dbReference type="EMBL" id="WOL04594.1"/>
    </source>
</evidence>
<feature type="domain" description="KIB1-4 beta-propeller" evidence="2">
    <location>
        <begin position="111"/>
        <end position="305"/>
    </location>
</feature>
<protein>
    <recommendedName>
        <fullName evidence="2">KIB1-4 beta-propeller domain-containing protein</fullName>
    </recommendedName>
</protein>
<gene>
    <name evidence="3" type="ORF">Cni_G13316</name>
</gene>
<sequence>MSAKPYSTRQEQELFVRWTHHPCIRSAADAKEDEEEAEEPRHGDYRPWSDIATPLLATLLPRLTLLDRVLLASVCRSWRQFFAEHPSRLPWLMVPHDISSSSDTRAFCSPWEKMFLFNPISKARIDLPPSPFLLLLAALSAPPTDPSCVVVAMGEPRERHPHQIYYCRVGDNTWQIQRFTFMVCSNVAVVDGKFYFLSGRELGEMDFSRSWPLRWLYLDDSELPHVDATVHDIDKRILVNSLGDLLIVTLAKPLKAYVHKCDFASMKWIKVEDLNDRSLFLSTGCCLSLPTADIGDSEGNVYVAEHYPSDQLRELRRNPYGALPLWQHYKICREPVKYVLRNISCTDNWRSIWFLPSIFHGNEHKDFTLSNLGDSKRMTSSAWDFETISVSTNKQRERRASFDEYIFLENPSCNRLADQQFMGNLSNSFGMPSQVEQVDLNADEDNGGTTTNKFDLNGFS</sequence>
<dbReference type="InterPro" id="IPR036047">
    <property type="entry name" value="F-box-like_dom_sf"/>
</dbReference>
<evidence type="ECO:0000256" key="1">
    <source>
        <dbReference type="SAM" id="MobiDB-lite"/>
    </source>
</evidence>
<dbReference type="SUPFAM" id="SSF81383">
    <property type="entry name" value="F-box domain"/>
    <property type="match status" value="1"/>
</dbReference>
<evidence type="ECO:0000313" key="4">
    <source>
        <dbReference type="Proteomes" id="UP001327560"/>
    </source>
</evidence>